<comment type="subcellular location">
    <subcellularLocation>
        <location evidence="1">Membrane</location>
    </subcellularLocation>
</comment>
<dbReference type="OrthoDB" id="432881at2759"/>
<protein>
    <recommendedName>
        <fullName evidence="8">Cytochrome b561 domain-containing protein</fullName>
    </recommendedName>
</protein>
<feature type="domain" description="Cytochrome b561" evidence="8">
    <location>
        <begin position="48"/>
        <end position="121"/>
    </location>
</feature>
<feature type="transmembrane region" description="Helical" evidence="7">
    <location>
        <begin position="46"/>
        <end position="68"/>
    </location>
</feature>
<gene>
    <name evidence="9" type="ORF">ILUMI_13242</name>
</gene>
<proteinExistence type="predicted"/>
<dbReference type="Gene3D" id="1.20.120.1770">
    <property type="match status" value="1"/>
</dbReference>
<reference evidence="9" key="1">
    <citation type="submission" date="2019-08" db="EMBL/GenBank/DDBJ databases">
        <title>The genome of the North American firefly Photinus pyralis.</title>
        <authorList>
            <consortium name="Photinus pyralis genome working group"/>
            <person name="Fallon T.R."/>
            <person name="Sander Lower S.E."/>
            <person name="Weng J.-K."/>
        </authorList>
    </citation>
    <scope>NUCLEOTIDE SEQUENCE</scope>
    <source>
        <strain evidence="9">TRF0915ILg1</strain>
        <tissue evidence="9">Whole body</tissue>
    </source>
</reference>
<evidence type="ECO:0000256" key="6">
    <source>
        <dbReference type="ARBA" id="ARBA00023136"/>
    </source>
</evidence>
<comment type="caution">
    <text evidence="9">The sequence shown here is derived from an EMBL/GenBank/DDBJ whole genome shotgun (WGS) entry which is preliminary data.</text>
</comment>
<evidence type="ECO:0000256" key="4">
    <source>
        <dbReference type="ARBA" id="ARBA00022982"/>
    </source>
</evidence>
<dbReference type="Proteomes" id="UP000801492">
    <property type="component" value="Unassembled WGS sequence"/>
</dbReference>
<evidence type="ECO:0000256" key="5">
    <source>
        <dbReference type="ARBA" id="ARBA00022989"/>
    </source>
</evidence>
<feature type="transmembrane region" description="Helical" evidence="7">
    <location>
        <begin position="84"/>
        <end position="107"/>
    </location>
</feature>
<keyword evidence="3 7" id="KW-0812">Transmembrane</keyword>
<sequence>MMTDGTYLDTIVQTSKLLFTRLIHQCIAVIFIYSIWIAVENYSNPFSWHVILSTLGLLPFMIEALILFSNDNLWSREISRKQKYWIHGILMSVGSALIIIGIVVEYVRRDGYDHFVSAHSKNWTCCNDSCNYCFNLWSNGILCISYFKVDTPSMD</sequence>
<dbReference type="EMBL" id="VTPC01008356">
    <property type="protein sequence ID" value="KAF2892928.1"/>
    <property type="molecule type" value="Genomic_DNA"/>
</dbReference>
<dbReference type="GO" id="GO:0016020">
    <property type="term" value="C:membrane"/>
    <property type="evidence" value="ECO:0007669"/>
    <property type="project" value="UniProtKB-SubCell"/>
</dbReference>
<dbReference type="AlphaFoldDB" id="A0A8K0CSM2"/>
<keyword evidence="6 7" id="KW-0472">Membrane</keyword>
<evidence type="ECO:0000256" key="7">
    <source>
        <dbReference type="SAM" id="Phobius"/>
    </source>
</evidence>
<feature type="transmembrane region" description="Helical" evidence="7">
    <location>
        <begin position="22"/>
        <end position="39"/>
    </location>
</feature>
<keyword evidence="5 7" id="KW-1133">Transmembrane helix</keyword>
<accession>A0A8K0CSM2</accession>
<name>A0A8K0CSM2_IGNLU</name>
<evidence type="ECO:0000313" key="10">
    <source>
        <dbReference type="Proteomes" id="UP000801492"/>
    </source>
</evidence>
<organism evidence="9 10">
    <name type="scientific">Ignelater luminosus</name>
    <name type="common">Cucubano</name>
    <name type="synonym">Pyrophorus luminosus</name>
    <dbReference type="NCBI Taxonomy" id="2038154"/>
    <lineage>
        <taxon>Eukaryota</taxon>
        <taxon>Metazoa</taxon>
        <taxon>Ecdysozoa</taxon>
        <taxon>Arthropoda</taxon>
        <taxon>Hexapoda</taxon>
        <taxon>Insecta</taxon>
        <taxon>Pterygota</taxon>
        <taxon>Neoptera</taxon>
        <taxon>Endopterygota</taxon>
        <taxon>Coleoptera</taxon>
        <taxon>Polyphaga</taxon>
        <taxon>Elateriformia</taxon>
        <taxon>Elateroidea</taxon>
        <taxon>Elateridae</taxon>
        <taxon>Agrypninae</taxon>
        <taxon>Pyrophorini</taxon>
        <taxon>Ignelater</taxon>
    </lineage>
</organism>
<evidence type="ECO:0000256" key="3">
    <source>
        <dbReference type="ARBA" id="ARBA00022692"/>
    </source>
</evidence>
<keyword evidence="2" id="KW-0813">Transport</keyword>
<evidence type="ECO:0000256" key="2">
    <source>
        <dbReference type="ARBA" id="ARBA00022448"/>
    </source>
</evidence>
<evidence type="ECO:0000259" key="8">
    <source>
        <dbReference type="Pfam" id="PF03188"/>
    </source>
</evidence>
<evidence type="ECO:0000313" key="9">
    <source>
        <dbReference type="EMBL" id="KAF2892928.1"/>
    </source>
</evidence>
<evidence type="ECO:0000256" key="1">
    <source>
        <dbReference type="ARBA" id="ARBA00004370"/>
    </source>
</evidence>
<dbReference type="InterPro" id="IPR006593">
    <property type="entry name" value="Cyt_b561/ferric_Rdtase_TM"/>
</dbReference>
<dbReference type="Pfam" id="PF03188">
    <property type="entry name" value="Cytochrom_B561"/>
    <property type="match status" value="1"/>
</dbReference>
<keyword evidence="4" id="KW-0249">Electron transport</keyword>
<keyword evidence="10" id="KW-1185">Reference proteome</keyword>